<dbReference type="InterPro" id="IPR036761">
    <property type="entry name" value="TTHA0802/YceI-like_sf"/>
</dbReference>
<reference evidence="3" key="2">
    <citation type="journal article" date="2023" name="Microbiome">
        <title>Synthase-selected sorting approach identifies a beta-lactone synthase in a nudibranch symbiotic bacterium.</title>
        <authorList>
            <person name="Dzunkova M."/>
            <person name="La Clair J.J."/>
            <person name="Tyml T."/>
            <person name="Doud D."/>
            <person name="Schulz F."/>
            <person name="Piquer-Esteban S."/>
            <person name="Porcel Sanchis D."/>
            <person name="Osborn A."/>
            <person name="Robinson D."/>
            <person name="Louie K.B."/>
            <person name="Bowen B.P."/>
            <person name="Bowers R.M."/>
            <person name="Lee J."/>
            <person name="Arnau V."/>
            <person name="Diaz-Villanueva W."/>
            <person name="Stepanauskas R."/>
            <person name="Gosliner T."/>
            <person name="Date S.V."/>
            <person name="Northen T.R."/>
            <person name="Cheng J.F."/>
            <person name="Burkart M.D."/>
            <person name="Woyke T."/>
        </authorList>
    </citation>
    <scope>NUCLEOTIDE SEQUENCE</scope>
    <source>
        <strain evidence="3">Df01</strain>
    </source>
</reference>
<sequence length="193" mass="21275">MQHKKSILTCLMLVSTLFGSAGAMAAEYDIDASHSFVQFRTKHLGYSWLVGRFDRLSGVFDYAPEQGAAAQSIFVEVDVTSVNSNHAERDKHLRSDDFLNSDDYPNATFKSTSYEGDADGGTMHGELTLHGVTKPLAIEIKKIGEGNDPWGGYRAGFEGKVQITRADFGMEYNLGPDAVVVELDLYIEGVRRQ</sequence>
<comment type="caution">
    <text evidence="3">The sequence shown here is derived from an EMBL/GenBank/DDBJ whole genome shotgun (WGS) entry which is preliminary data.</text>
</comment>
<evidence type="ECO:0000256" key="1">
    <source>
        <dbReference type="SAM" id="SignalP"/>
    </source>
</evidence>
<keyword evidence="4" id="KW-1185">Reference proteome</keyword>
<dbReference type="NCBIfam" id="NF002994">
    <property type="entry name" value="PRK03757.1"/>
    <property type="match status" value="1"/>
</dbReference>
<evidence type="ECO:0000313" key="3">
    <source>
        <dbReference type="EMBL" id="MDM5147724.1"/>
    </source>
</evidence>
<organism evidence="3 4">
    <name type="scientific">Candidatus Doriopsillibacter californiensis</name>
    <dbReference type="NCBI Taxonomy" id="2970740"/>
    <lineage>
        <taxon>Bacteria</taxon>
        <taxon>Pseudomonadati</taxon>
        <taxon>Pseudomonadota</taxon>
        <taxon>Gammaproteobacteria</taxon>
        <taxon>Candidatus Tethybacterales</taxon>
        <taxon>Candidatus Persebacteraceae</taxon>
        <taxon>Candidatus Doriopsillibacter</taxon>
    </lineage>
</organism>
<dbReference type="EMBL" id="JANQAO010000003">
    <property type="protein sequence ID" value="MDM5147724.1"/>
    <property type="molecule type" value="Genomic_DNA"/>
</dbReference>
<feature type="domain" description="Lipid/polyisoprenoid-binding YceI-like" evidence="2">
    <location>
        <begin position="27"/>
        <end position="190"/>
    </location>
</feature>
<dbReference type="SMART" id="SM00867">
    <property type="entry name" value="YceI"/>
    <property type="match status" value="1"/>
</dbReference>
<gene>
    <name evidence="3" type="ORF">NQX30_05000</name>
</gene>
<feature type="signal peptide" evidence="1">
    <location>
        <begin position="1"/>
        <end position="25"/>
    </location>
</feature>
<dbReference type="PANTHER" id="PTHR34406">
    <property type="entry name" value="PROTEIN YCEI"/>
    <property type="match status" value="1"/>
</dbReference>
<evidence type="ECO:0000313" key="4">
    <source>
        <dbReference type="Proteomes" id="UP001168167"/>
    </source>
</evidence>
<reference evidence="3" key="1">
    <citation type="submission" date="2022-08" db="EMBL/GenBank/DDBJ databases">
        <authorList>
            <person name="Dzunkova M."/>
            <person name="La Clair J."/>
            <person name="Tyml T."/>
            <person name="Doud D."/>
            <person name="Schulz F."/>
            <person name="Piquer S."/>
            <person name="Porcel Sanchis D."/>
            <person name="Osborn A."/>
            <person name="Robinson D."/>
            <person name="Louie K.B."/>
            <person name="Bowen B.P."/>
            <person name="Bowers R."/>
            <person name="Lee J."/>
            <person name="Arnau Llombart V."/>
            <person name="Diaz Villanueva W."/>
            <person name="Gosliner T."/>
            <person name="Northen T."/>
            <person name="Cheng J.-F."/>
            <person name="Burkart M.D."/>
            <person name="Woyke T."/>
        </authorList>
    </citation>
    <scope>NUCLEOTIDE SEQUENCE</scope>
    <source>
        <strain evidence="3">Df01</strain>
    </source>
</reference>
<dbReference type="SUPFAM" id="SSF101874">
    <property type="entry name" value="YceI-like"/>
    <property type="match status" value="1"/>
</dbReference>
<keyword evidence="1" id="KW-0732">Signal</keyword>
<dbReference type="Pfam" id="PF04264">
    <property type="entry name" value="YceI"/>
    <property type="match status" value="1"/>
</dbReference>
<accession>A0ABT7QLZ7</accession>
<name>A0ABT7QLZ7_9GAMM</name>
<dbReference type="Gene3D" id="2.40.128.110">
    <property type="entry name" value="Lipid/polyisoprenoid-binding, YceI-like"/>
    <property type="match status" value="1"/>
</dbReference>
<dbReference type="PANTHER" id="PTHR34406:SF1">
    <property type="entry name" value="PROTEIN YCEI"/>
    <property type="match status" value="1"/>
</dbReference>
<feature type="chain" id="PRO_5045251166" evidence="1">
    <location>
        <begin position="26"/>
        <end position="193"/>
    </location>
</feature>
<dbReference type="Proteomes" id="UP001168167">
    <property type="component" value="Unassembled WGS sequence"/>
</dbReference>
<protein>
    <submittedName>
        <fullName evidence="3">YceI family protein</fullName>
    </submittedName>
</protein>
<evidence type="ECO:0000259" key="2">
    <source>
        <dbReference type="SMART" id="SM00867"/>
    </source>
</evidence>
<proteinExistence type="predicted"/>
<dbReference type="InterPro" id="IPR007372">
    <property type="entry name" value="Lipid/polyisoprenoid-bd_YceI"/>
</dbReference>